<reference evidence="2 3" key="1">
    <citation type="submission" date="2024-09" db="EMBL/GenBank/DDBJ databases">
        <title>Chromosome-scale assembly of Riccia fluitans.</title>
        <authorList>
            <person name="Paukszto L."/>
            <person name="Sawicki J."/>
            <person name="Karawczyk K."/>
            <person name="Piernik-Szablinska J."/>
            <person name="Szczecinska M."/>
            <person name="Mazdziarz M."/>
        </authorList>
    </citation>
    <scope>NUCLEOTIDE SEQUENCE [LARGE SCALE GENOMIC DNA]</scope>
    <source>
        <strain evidence="2">Rf_01</strain>
        <tissue evidence="2">Aerial parts of the thallus</tissue>
    </source>
</reference>
<dbReference type="PROSITE" id="PS50011">
    <property type="entry name" value="PROTEIN_KINASE_DOM"/>
    <property type="match status" value="1"/>
</dbReference>
<evidence type="ECO:0000259" key="1">
    <source>
        <dbReference type="PROSITE" id="PS50011"/>
    </source>
</evidence>
<organism evidence="2 3">
    <name type="scientific">Riccia fluitans</name>
    <dbReference type="NCBI Taxonomy" id="41844"/>
    <lineage>
        <taxon>Eukaryota</taxon>
        <taxon>Viridiplantae</taxon>
        <taxon>Streptophyta</taxon>
        <taxon>Embryophyta</taxon>
        <taxon>Marchantiophyta</taxon>
        <taxon>Marchantiopsida</taxon>
        <taxon>Marchantiidae</taxon>
        <taxon>Marchantiales</taxon>
        <taxon>Ricciaceae</taxon>
        <taxon>Riccia</taxon>
    </lineage>
</organism>
<proteinExistence type="predicted"/>
<dbReference type="Gene3D" id="1.10.510.10">
    <property type="entry name" value="Transferase(Phosphotransferase) domain 1"/>
    <property type="match status" value="1"/>
</dbReference>
<evidence type="ECO:0000313" key="3">
    <source>
        <dbReference type="Proteomes" id="UP001605036"/>
    </source>
</evidence>
<feature type="domain" description="Protein kinase" evidence="1">
    <location>
        <begin position="15"/>
        <end position="263"/>
    </location>
</feature>
<comment type="caution">
    <text evidence="2">The sequence shown here is derived from an EMBL/GenBank/DDBJ whole genome shotgun (WGS) entry which is preliminary data.</text>
</comment>
<dbReference type="SUPFAM" id="SSF56112">
    <property type="entry name" value="Protein kinase-like (PK-like)"/>
    <property type="match status" value="1"/>
</dbReference>
<sequence length="263" mass="29615">MVLPDGIIWIPNGAIKQEKRLSGGSYGETHTCFVRGSPFFDKCILYCVKQYKAHSQTIVTTERDREILASRVRHLGVVEAIGVSIDSPPVALFPYWNGGSFQSFSLLIEKEKRNSFLSAGEIRRIEIFRKNFSLICSALWTTLEAVHSADILHCDLHIGNIFFHFEGDKVYVGLGDWGMAQTVEMAYSALGHKWHKKDTDQFGHIAPELKAPKPIVDQPYTKATNVYALGFVIRHMLSRNALITQSIDYAQLQALKNSIAWSL</sequence>
<evidence type="ECO:0000313" key="2">
    <source>
        <dbReference type="EMBL" id="KAL2635387.1"/>
    </source>
</evidence>
<dbReference type="Proteomes" id="UP001605036">
    <property type="component" value="Unassembled WGS sequence"/>
</dbReference>
<keyword evidence="3" id="KW-1185">Reference proteome</keyword>
<dbReference type="InterPro" id="IPR000719">
    <property type="entry name" value="Prot_kinase_dom"/>
</dbReference>
<dbReference type="EMBL" id="JBHFFA010000003">
    <property type="protein sequence ID" value="KAL2635387.1"/>
    <property type="molecule type" value="Genomic_DNA"/>
</dbReference>
<gene>
    <name evidence="2" type="ORF">R1flu_006866</name>
</gene>
<protein>
    <recommendedName>
        <fullName evidence="1">Protein kinase domain-containing protein</fullName>
    </recommendedName>
</protein>
<dbReference type="InterPro" id="IPR011009">
    <property type="entry name" value="Kinase-like_dom_sf"/>
</dbReference>
<dbReference type="AlphaFoldDB" id="A0ABD1YX76"/>
<dbReference type="Pfam" id="PF00069">
    <property type="entry name" value="Pkinase"/>
    <property type="match status" value="1"/>
</dbReference>
<accession>A0ABD1YX76</accession>
<name>A0ABD1YX76_9MARC</name>
<dbReference type="SMART" id="SM00220">
    <property type="entry name" value="S_TKc"/>
    <property type="match status" value="1"/>
</dbReference>